<dbReference type="OrthoDB" id="2121828at2759"/>
<reference evidence="9" key="1">
    <citation type="journal article" date="2020" name="Stud. Mycol.">
        <title>101 Dothideomycetes genomes: a test case for predicting lifestyles and emergence of pathogens.</title>
        <authorList>
            <person name="Haridas S."/>
            <person name="Albert R."/>
            <person name="Binder M."/>
            <person name="Bloem J."/>
            <person name="Labutti K."/>
            <person name="Salamov A."/>
            <person name="Andreopoulos B."/>
            <person name="Baker S."/>
            <person name="Barry K."/>
            <person name="Bills G."/>
            <person name="Bluhm B."/>
            <person name="Cannon C."/>
            <person name="Castanera R."/>
            <person name="Culley D."/>
            <person name="Daum C."/>
            <person name="Ezra D."/>
            <person name="Gonzalez J."/>
            <person name="Henrissat B."/>
            <person name="Kuo A."/>
            <person name="Liang C."/>
            <person name="Lipzen A."/>
            <person name="Lutzoni F."/>
            <person name="Magnuson J."/>
            <person name="Mondo S."/>
            <person name="Nolan M."/>
            <person name="Ohm R."/>
            <person name="Pangilinan J."/>
            <person name="Park H.-J."/>
            <person name="Ramirez L."/>
            <person name="Alfaro M."/>
            <person name="Sun H."/>
            <person name="Tritt A."/>
            <person name="Yoshinaga Y."/>
            <person name="Zwiers L.-H."/>
            <person name="Turgeon B."/>
            <person name="Goodwin S."/>
            <person name="Spatafora J."/>
            <person name="Crous P."/>
            <person name="Grigoriev I."/>
        </authorList>
    </citation>
    <scope>NUCLEOTIDE SEQUENCE</scope>
    <source>
        <strain evidence="9">CBS 107.79</strain>
    </source>
</reference>
<evidence type="ECO:0000256" key="4">
    <source>
        <dbReference type="ARBA" id="ARBA00023008"/>
    </source>
</evidence>
<dbReference type="InterPro" id="IPR011706">
    <property type="entry name" value="Cu-oxidase_C"/>
</dbReference>
<dbReference type="InterPro" id="IPR045087">
    <property type="entry name" value="Cu-oxidase_fam"/>
</dbReference>
<dbReference type="Proteomes" id="UP000800036">
    <property type="component" value="Unassembled WGS sequence"/>
</dbReference>
<keyword evidence="10" id="KW-1185">Reference proteome</keyword>
<dbReference type="GO" id="GO:0005507">
    <property type="term" value="F:copper ion binding"/>
    <property type="evidence" value="ECO:0007669"/>
    <property type="project" value="InterPro"/>
</dbReference>
<evidence type="ECO:0008006" key="11">
    <source>
        <dbReference type="Google" id="ProtNLM"/>
    </source>
</evidence>
<keyword evidence="3" id="KW-0560">Oxidoreductase</keyword>
<name>A0A6A5VNA3_9PLEO</name>
<dbReference type="Pfam" id="PF07732">
    <property type="entry name" value="Cu-oxidase_3"/>
    <property type="match status" value="1"/>
</dbReference>
<dbReference type="CDD" id="cd13880">
    <property type="entry name" value="CuRO_2_MaLCC_like"/>
    <property type="match status" value="1"/>
</dbReference>
<keyword evidence="2" id="KW-0479">Metal-binding</keyword>
<gene>
    <name evidence="9" type="ORF">BU23DRAFT_48462</name>
</gene>
<accession>A0A6A5VNA3</accession>
<dbReference type="FunFam" id="2.60.40.420:FF:000045">
    <property type="entry name" value="Laccase 2"/>
    <property type="match status" value="1"/>
</dbReference>
<evidence type="ECO:0000313" key="9">
    <source>
        <dbReference type="EMBL" id="KAF1976436.1"/>
    </source>
</evidence>
<keyword evidence="4" id="KW-0186">Copper</keyword>
<dbReference type="EMBL" id="ML976667">
    <property type="protein sequence ID" value="KAF1976436.1"/>
    <property type="molecule type" value="Genomic_DNA"/>
</dbReference>
<dbReference type="PANTHER" id="PTHR11709:SF71">
    <property type="entry name" value="OXIDOREDUCTASE TPCJ"/>
    <property type="match status" value="1"/>
</dbReference>
<keyword evidence="5" id="KW-0732">Signal</keyword>
<evidence type="ECO:0000256" key="1">
    <source>
        <dbReference type="ARBA" id="ARBA00010609"/>
    </source>
</evidence>
<evidence type="ECO:0000256" key="5">
    <source>
        <dbReference type="SAM" id="SignalP"/>
    </source>
</evidence>
<feature type="domain" description="Plastocyanin-like" evidence="8">
    <location>
        <begin position="95"/>
        <end position="209"/>
    </location>
</feature>
<feature type="chain" id="PRO_5025691028" description="Multicopper oxidase" evidence="5">
    <location>
        <begin position="25"/>
        <end position="599"/>
    </location>
</feature>
<protein>
    <recommendedName>
        <fullName evidence="11">Multicopper oxidase</fullName>
    </recommendedName>
</protein>
<evidence type="ECO:0000259" key="6">
    <source>
        <dbReference type="Pfam" id="PF00394"/>
    </source>
</evidence>
<dbReference type="FunFam" id="2.60.40.420:FF:000021">
    <property type="entry name" value="Extracellular dihydrogeodin oxidase/laccase"/>
    <property type="match status" value="1"/>
</dbReference>
<dbReference type="GO" id="GO:0016491">
    <property type="term" value="F:oxidoreductase activity"/>
    <property type="evidence" value="ECO:0007669"/>
    <property type="project" value="UniProtKB-KW"/>
</dbReference>
<dbReference type="InterPro" id="IPR008972">
    <property type="entry name" value="Cupredoxin"/>
</dbReference>
<feature type="signal peptide" evidence="5">
    <location>
        <begin position="1"/>
        <end position="24"/>
    </location>
</feature>
<dbReference type="SUPFAM" id="SSF49503">
    <property type="entry name" value="Cupredoxins"/>
    <property type="match status" value="3"/>
</dbReference>
<dbReference type="CDD" id="cd13854">
    <property type="entry name" value="CuRO_1_MaLCC_like"/>
    <property type="match status" value="1"/>
</dbReference>
<comment type="similarity">
    <text evidence="1">Belongs to the multicopper oxidase family.</text>
</comment>
<sequence length="599" mass="65927">MLCNSTRAASLASLLVLLCPSVLSFAIQSQRDALEVPWKLSRRGVVSSYNRRQYDTGACENGPKSRSCWGQFDIDTDHDREWPDTGNIVKYLFEVSNMTLAPDGVEKRMTVVNGQYPGPTIEANWGDDIEISVTNNLESNGTGIHWHGMRQLGSNEMDGTAGLTECPIPPGGSKVYRFKATQFGTSWWHSHYSAQYSDGVLGPIVIHGPATKDYDIDLGALPITDWFYAPAFEVNAETLHANRPPTADNMLVNGSMTSSAGGEYAVTHLTKGKAHLLRFVNTGINNWANVALDGHPFTVVAADLVPIAPYTTNTLTIAVGQRYDVIINANQTVGNYWLRIGPGGGGCDGPNANGANIRSIFRYEGAPDANPNSTPSVPLPASCDDEANIVPWIKSTVPQETPKEMEVKFANTVVSGTNLVQWLIDDSPLHMNYSRPTIQHIFDGNNTFERYENVYDLGTADTWQYWVIQQDPANLAAIPHPIHLHGHDFYVLDAKAGASWSGDTSSLKMDNPTRRDTATLPAAGYLVLAFKSDNPGMWLMHCHIPFHLSQGFGVQFAERRSEIPSTIGGEDVVKQECRDWVAWREKYYPNGFAEGDFIL</sequence>
<evidence type="ECO:0000256" key="2">
    <source>
        <dbReference type="ARBA" id="ARBA00022723"/>
    </source>
</evidence>
<dbReference type="Pfam" id="PF07731">
    <property type="entry name" value="Cu-oxidase_2"/>
    <property type="match status" value="1"/>
</dbReference>
<evidence type="ECO:0000259" key="7">
    <source>
        <dbReference type="Pfam" id="PF07731"/>
    </source>
</evidence>
<dbReference type="Gene3D" id="2.60.40.420">
    <property type="entry name" value="Cupredoxins - blue copper proteins"/>
    <property type="match status" value="3"/>
</dbReference>
<evidence type="ECO:0000256" key="3">
    <source>
        <dbReference type="ARBA" id="ARBA00023002"/>
    </source>
</evidence>
<feature type="domain" description="Plastocyanin-like" evidence="6">
    <location>
        <begin position="222"/>
        <end position="366"/>
    </location>
</feature>
<evidence type="ECO:0000313" key="10">
    <source>
        <dbReference type="Proteomes" id="UP000800036"/>
    </source>
</evidence>
<proteinExistence type="inferred from homology"/>
<feature type="domain" description="Plastocyanin-like" evidence="7">
    <location>
        <begin position="438"/>
        <end position="560"/>
    </location>
</feature>
<dbReference type="PANTHER" id="PTHR11709">
    <property type="entry name" value="MULTI-COPPER OXIDASE"/>
    <property type="match status" value="1"/>
</dbReference>
<evidence type="ECO:0000259" key="8">
    <source>
        <dbReference type="Pfam" id="PF07732"/>
    </source>
</evidence>
<dbReference type="InterPro" id="IPR011707">
    <property type="entry name" value="Cu-oxidase-like_N"/>
</dbReference>
<dbReference type="InterPro" id="IPR001117">
    <property type="entry name" value="Cu-oxidase_2nd"/>
</dbReference>
<dbReference type="Pfam" id="PF00394">
    <property type="entry name" value="Cu-oxidase"/>
    <property type="match status" value="1"/>
</dbReference>
<dbReference type="AlphaFoldDB" id="A0A6A5VNA3"/>
<organism evidence="9 10">
    <name type="scientific">Bimuria novae-zelandiae CBS 107.79</name>
    <dbReference type="NCBI Taxonomy" id="1447943"/>
    <lineage>
        <taxon>Eukaryota</taxon>
        <taxon>Fungi</taxon>
        <taxon>Dikarya</taxon>
        <taxon>Ascomycota</taxon>
        <taxon>Pezizomycotina</taxon>
        <taxon>Dothideomycetes</taxon>
        <taxon>Pleosporomycetidae</taxon>
        <taxon>Pleosporales</taxon>
        <taxon>Massarineae</taxon>
        <taxon>Didymosphaeriaceae</taxon>
        <taxon>Bimuria</taxon>
    </lineage>
</organism>
<dbReference type="CDD" id="cd13901">
    <property type="entry name" value="CuRO_3_MaLCC_like"/>
    <property type="match status" value="1"/>
</dbReference>